<dbReference type="RefSeq" id="WP_109015559.1">
    <property type="nucleotide sequence ID" value="NZ_BDOQ01000007.1"/>
</dbReference>
<comment type="caution">
    <text evidence="1">The sequence shown here is derived from an EMBL/GenBank/DDBJ whole genome shotgun (WGS) entry which is preliminary data.</text>
</comment>
<proteinExistence type="predicted"/>
<sequence length="266" mass="28634">MLSSMETPMGLTVIGPSGRPLRVPRNSPAFQSSKDLLGQAMPAEQVWVKLQDLAANPLQAFSSWCNKFGVKFTDEGENFRLQDISLGKASWMPLLQRGMAAGASLAPFLRLAERLGGAAATAKVEQVCLHWQEIAIDTFRLGLVTSQMLPAEARIGDKVVGKPSGPQFGLVSYDGFTFVDGSIRLDEGVVIGTFGADSALVEEVLAEPVILGFNQTYRCEEGTADGWLEDLSFDSLKAARLNAEEIRKSGSSVRIINRVSGDVVAL</sequence>
<dbReference type="AlphaFoldDB" id="A0A2R5F845"/>
<organism evidence="1 2">
    <name type="scientific">Novimethylophilus kurashikiensis</name>
    <dbReference type="NCBI Taxonomy" id="1825523"/>
    <lineage>
        <taxon>Bacteria</taxon>
        <taxon>Pseudomonadati</taxon>
        <taxon>Pseudomonadota</taxon>
        <taxon>Betaproteobacteria</taxon>
        <taxon>Nitrosomonadales</taxon>
        <taxon>Methylophilaceae</taxon>
        <taxon>Novimethylophilus</taxon>
    </lineage>
</organism>
<accession>A0A2R5F845</accession>
<keyword evidence="1" id="KW-0436">Ligase</keyword>
<evidence type="ECO:0000313" key="1">
    <source>
        <dbReference type="EMBL" id="GBG14367.1"/>
    </source>
</evidence>
<gene>
    <name evidence="1" type="ORF">NMK_1966</name>
</gene>
<reference evidence="1 2" key="1">
    <citation type="journal article" date="2018" name="Environ. Microbiol.">
        <title>Isolation and genomic characterization of Novimethylophilus kurashikiensis gen. nov. sp. nov., a new lanthanide-dependent methylotrophic species of Methylophilaceae.</title>
        <authorList>
            <person name="Lv H."/>
            <person name="Sahin N."/>
            <person name="Tani A."/>
        </authorList>
    </citation>
    <scope>NUCLEOTIDE SEQUENCE [LARGE SCALE GENOMIC DNA]</scope>
    <source>
        <strain evidence="1 2">La2-4</strain>
    </source>
</reference>
<dbReference type="GO" id="GO:0016874">
    <property type="term" value="F:ligase activity"/>
    <property type="evidence" value="ECO:0007669"/>
    <property type="project" value="UniProtKB-KW"/>
</dbReference>
<name>A0A2R5F845_9PROT</name>
<evidence type="ECO:0000313" key="2">
    <source>
        <dbReference type="Proteomes" id="UP000245081"/>
    </source>
</evidence>
<dbReference type="Proteomes" id="UP000245081">
    <property type="component" value="Unassembled WGS sequence"/>
</dbReference>
<dbReference type="EMBL" id="BDOQ01000007">
    <property type="protein sequence ID" value="GBG14367.1"/>
    <property type="molecule type" value="Genomic_DNA"/>
</dbReference>
<keyword evidence="2" id="KW-1185">Reference proteome</keyword>
<protein>
    <submittedName>
        <fullName evidence="1">Phosphoribosylamine--glycine ligase</fullName>
    </submittedName>
</protein>